<reference evidence="1" key="1">
    <citation type="submission" date="2020-06" db="EMBL/GenBank/DDBJ databases">
        <title>Characterization of fructooligosaccharide metabolism and fructooligosaccharide-degrading enzymes in human commensal butyrate producers.</title>
        <authorList>
            <person name="Tanno H."/>
            <person name="Fujii T."/>
            <person name="Hirano K."/>
            <person name="Maeno S."/>
            <person name="Tonozuka T."/>
            <person name="Sakamoto M."/>
            <person name="Ohkuma M."/>
            <person name="Tochio T."/>
            <person name="Endo A."/>
        </authorList>
    </citation>
    <scope>NUCLEOTIDE SEQUENCE</scope>
    <source>
        <strain evidence="1">JCM 17466</strain>
    </source>
</reference>
<keyword evidence="2" id="KW-1185">Reference proteome</keyword>
<dbReference type="Proteomes" id="UP000613208">
    <property type="component" value="Unassembled WGS sequence"/>
</dbReference>
<dbReference type="RefSeq" id="WP_201310263.1">
    <property type="nucleotide sequence ID" value="NZ_BLYI01000024.1"/>
</dbReference>
<accession>A0A916Q8I5</accession>
<dbReference type="AlphaFoldDB" id="A0A916Q8I5"/>
<evidence type="ECO:0000313" key="1">
    <source>
        <dbReference type="EMBL" id="GFO84536.1"/>
    </source>
</evidence>
<comment type="caution">
    <text evidence="1">The sequence shown here is derived from an EMBL/GenBank/DDBJ whole genome shotgun (WGS) entry which is preliminary data.</text>
</comment>
<gene>
    <name evidence="1" type="ORF">ANBU17_08830</name>
</gene>
<evidence type="ECO:0000313" key="2">
    <source>
        <dbReference type="Proteomes" id="UP000613208"/>
    </source>
</evidence>
<dbReference type="EMBL" id="BLYI01000024">
    <property type="protein sequence ID" value="GFO84536.1"/>
    <property type="molecule type" value="Genomic_DNA"/>
</dbReference>
<dbReference type="Gene3D" id="2.60.200.20">
    <property type="match status" value="1"/>
</dbReference>
<proteinExistence type="predicted"/>
<organism evidence="1 2">
    <name type="scientific">Anaerostipes butyraticus</name>
    <dbReference type="NCBI Taxonomy" id="645466"/>
    <lineage>
        <taxon>Bacteria</taxon>
        <taxon>Bacillati</taxon>
        <taxon>Bacillota</taxon>
        <taxon>Clostridia</taxon>
        <taxon>Lachnospirales</taxon>
        <taxon>Lachnospiraceae</taxon>
        <taxon>Anaerostipes</taxon>
    </lineage>
</organism>
<protein>
    <recommendedName>
        <fullName evidence="3">FHA domain-containing protein</fullName>
    </recommendedName>
</protein>
<evidence type="ECO:0008006" key="3">
    <source>
        <dbReference type="Google" id="ProtNLM"/>
    </source>
</evidence>
<sequence>MALVECERGHVYDDEKFPVCPYCMNSRKQKGIYISVAKKEKKRRFYIAGWLVATEGREKGKDFQIYAGKNKINREICIIYDPKGNRFYLAPEAGEIVCLNGELQMDAAEIRTGDQISCGENEYEFVAFCRGNRVWK</sequence>
<name>A0A916Q8I5_9FIRM</name>